<dbReference type="EMBL" id="GBXM01041374">
    <property type="protein sequence ID" value="JAH67203.1"/>
    <property type="molecule type" value="Transcribed_RNA"/>
</dbReference>
<reference evidence="1" key="1">
    <citation type="submission" date="2014-11" db="EMBL/GenBank/DDBJ databases">
        <authorList>
            <person name="Amaro Gonzalez C."/>
        </authorList>
    </citation>
    <scope>NUCLEOTIDE SEQUENCE</scope>
</reference>
<evidence type="ECO:0000313" key="1">
    <source>
        <dbReference type="EMBL" id="JAH67203.1"/>
    </source>
</evidence>
<dbReference type="AlphaFoldDB" id="A0A0E9UQG2"/>
<proteinExistence type="predicted"/>
<accession>A0A0E9UQG2</accession>
<reference evidence="1" key="2">
    <citation type="journal article" date="2015" name="Fish Shellfish Immunol.">
        <title>Early steps in the European eel (Anguilla anguilla)-Vibrio vulnificus interaction in the gills: Role of the RtxA13 toxin.</title>
        <authorList>
            <person name="Callol A."/>
            <person name="Pajuelo D."/>
            <person name="Ebbesson L."/>
            <person name="Teles M."/>
            <person name="MacKenzie S."/>
            <person name="Amaro C."/>
        </authorList>
    </citation>
    <scope>NUCLEOTIDE SEQUENCE</scope>
</reference>
<organism evidence="1">
    <name type="scientific">Anguilla anguilla</name>
    <name type="common">European freshwater eel</name>
    <name type="synonym">Muraena anguilla</name>
    <dbReference type="NCBI Taxonomy" id="7936"/>
    <lineage>
        <taxon>Eukaryota</taxon>
        <taxon>Metazoa</taxon>
        <taxon>Chordata</taxon>
        <taxon>Craniata</taxon>
        <taxon>Vertebrata</taxon>
        <taxon>Euteleostomi</taxon>
        <taxon>Actinopterygii</taxon>
        <taxon>Neopterygii</taxon>
        <taxon>Teleostei</taxon>
        <taxon>Anguilliformes</taxon>
        <taxon>Anguillidae</taxon>
        <taxon>Anguilla</taxon>
    </lineage>
</organism>
<name>A0A0E9UQG2_ANGAN</name>
<sequence length="19" mass="2077">MDCELTTSASKAPTSREFC</sequence>
<protein>
    <submittedName>
        <fullName evidence="1">Uncharacterized protein</fullName>
    </submittedName>
</protein>